<keyword evidence="1" id="KW-0732">Signal</keyword>
<keyword evidence="3" id="KW-1185">Reference proteome</keyword>
<dbReference type="PROSITE" id="PS51257">
    <property type="entry name" value="PROKAR_LIPOPROTEIN"/>
    <property type="match status" value="1"/>
</dbReference>
<proteinExistence type="predicted"/>
<dbReference type="EMBL" id="JABSNP010000008">
    <property type="protein sequence ID" value="NRT19265.1"/>
    <property type="molecule type" value="Genomic_DNA"/>
</dbReference>
<feature type="chain" id="PRO_5045618414" description="Lipoprotein" evidence="1">
    <location>
        <begin position="23"/>
        <end position="111"/>
    </location>
</feature>
<evidence type="ECO:0000313" key="3">
    <source>
        <dbReference type="Proteomes" id="UP000779507"/>
    </source>
</evidence>
<feature type="signal peptide" evidence="1">
    <location>
        <begin position="1"/>
        <end position="22"/>
    </location>
</feature>
<sequence>MKNVLVAFLGAAALAGCQHRPAATVSTPPGPPVAPAAGAAATEAGARAAIGRYLQGQPNAALYVLDSARTADLGAYWQVLVPRTDWARRMPNRAAFEVDKQTGAVKNLLVK</sequence>
<dbReference type="Proteomes" id="UP000779507">
    <property type="component" value="Unassembled WGS sequence"/>
</dbReference>
<organism evidence="2 3">
    <name type="scientific">Hymenobacter caeli</name>
    <dbReference type="NCBI Taxonomy" id="2735894"/>
    <lineage>
        <taxon>Bacteria</taxon>
        <taxon>Pseudomonadati</taxon>
        <taxon>Bacteroidota</taxon>
        <taxon>Cytophagia</taxon>
        <taxon>Cytophagales</taxon>
        <taxon>Hymenobacteraceae</taxon>
        <taxon>Hymenobacter</taxon>
    </lineage>
</organism>
<dbReference type="RefSeq" id="WP_173809998.1">
    <property type="nucleotide sequence ID" value="NZ_JABSNP010000008.1"/>
</dbReference>
<accession>A0ABX2FS84</accession>
<evidence type="ECO:0000256" key="1">
    <source>
        <dbReference type="SAM" id="SignalP"/>
    </source>
</evidence>
<evidence type="ECO:0000313" key="2">
    <source>
        <dbReference type="EMBL" id="NRT19265.1"/>
    </source>
</evidence>
<evidence type="ECO:0008006" key="4">
    <source>
        <dbReference type="Google" id="ProtNLM"/>
    </source>
</evidence>
<name>A0ABX2FS84_9BACT</name>
<comment type="caution">
    <text evidence="2">The sequence shown here is derived from an EMBL/GenBank/DDBJ whole genome shotgun (WGS) entry which is preliminary data.</text>
</comment>
<protein>
    <recommendedName>
        <fullName evidence="4">Lipoprotein</fullName>
    </recommendedName>
</protein>
<reference evidence="2 3" key="1">
    <citation type="submission" date="2020-05" db="EMBL/GenBank/DDBJ databases">
        <title>Genomic Encyclopedia of Type Strains, Phase IV (KMG-V): Genome sequencing to study the core and pangenomes of soil and plant-associated prokaryotes.</title>
        <authorList>
            <person name="Whitman W."/>
        </authorList>
    </citation>
    <scope>NUCLEOTIDE SEQUENCE [LARGE SCALE GENOMIC DNA]</scope>
    <source>
        <strain evidence="2 3">9A</strain>
    </source>
</reference>
<gene>
    <name evidence="2" type="ORF">HNP98_002089</name>
</gene>